<evidence type="ECO:0000313" key="4">
    <source>
        <dbReference type="EMBL" id="KAK2560333.1"/>
    </source>
</evidence>
<dbReference type="SMART" id="SM00367">
    <property type="entry name" value="LRR_CC"/>
    <property type="match status" value="5"/>
</dbReference>
<dbReference type="InterPro" id="IPR036047">
    <property type="entry name" value="F-box-like_dom_sf"/>
</dbReference>
<dbReference type="GO" id="GO:0031146">
    <property type="term" value="P:SCF-dependent proteasomal ubiquitin-dependent protein catabolic process"/>
    <property type="evidence" value="ECO:0007669"/>
    <property type="project" value="TreeGrafter"/>
</dbReference>
<reference evidence="4" key="2">
    <citation type="journal article" date="2023" name="Science">
        <title>Genomic signatures of disease resistance in endangered staghorn corals.</title>
        <authorList>
            <person name="Vollmer S.V."/>
            <person name="Selwyn J.D."/>
            <person name="Despard B.A."/>
            <person name="Roesel C.L."/>
        </authorList>
    </citation>
    <scope>NUCLEOTIDE SEQUENCE</scope>
    <source>
        <strain evidence="4">K2</strain>
    </source>
</reference>
<keyword evidence="1" id="KW-0833">Ubl conjugation pathway</keyword>
<reference evidence="4" key="1">
    <citation type="journal article" date="2023" name="G3 (Bethesda)">
        <title>Whole genome assembly and annotation of the endangered Caribbean coral Acropora cervicornis.</title>
        <authorList>
            <person name="Selwyn J.D."/>
            <person name="Vollmer S.V."/>
        </authorList>
    </citation>
    <scope>NUCLEOTIDE SEQUENCE</scope>
    <source>
        <strain evidence="4">K2</strain>
    </source>
</reference>
<proteinExistence type="predicted"/>
<evidence type="ECO:0000259" key="3">
    <source>
        <dbReference type="Pfam" id="PF25372"/>
    </source>
</evidence>
<feature type="domain" description="F-box" evidence="2">
    <location>
        <begin position="14"/>
        <end position="56"/>
    </location>
</feature>
<comment type="caution">
    <text evidence="4">The sequence shown here is derived from an EMBL/GenBank/DDBJ whole genome shotgun (WGS) entry which is preliminary data.</text>
</comment>
<dbReference type="InterPro" id="IPR006553">
    <property type="entry name" value="Leu-rich_rpt_Cys-con_subtyp"/>
</dbReference>
<dbReference type="GO" id="GO:0019005">
    <property type="term" value="C:SCF ubiquitin ligase complex"/>
    <property type="evidence" value="ECO:0007669"/>
    <property type="project" value="TreeGrafter"/>
</dbReference>
<evidence type="ECO:0000256" key="1">
    <source>
        <dbReference type="ARBA" id="ARBA00022786"/>
    </source>
</evidence>
<dbReference type="Pfam" id="PF12937">
    <property type="entry name" value="F-box-like"/>
    <property type="match status" value="1"/>
</dbReference>
<dbReference type="EMBL" id="JARQWQ010000037">
    <property type="protein sequence ID" value="KAK2560333.1"/>
    <property type="molecule type" value="Genomic_DNA"/>
</dbReference>
<feature type="domain" description="F-box/LRR-repeat protein 15-like leucin rich repeat" evidence="3">
    <location>
        <begin position="78"/>
        <end position="261"/>
    </location>
</feature>
<dbReference type="SUPFAM" id="SSF81383">
    <property type="entry name" value="F-box domain"/>
    <property type="match status" value="1"/>
</dbReference>
<dbReference type="InterPro" id="IPR057207">
    <property type="entry name" value="FBXL15_LRR"/>
</dbReference>
<protein>
    <submittedName>
        <fullName evidence="4">F-box/LRR-repeat protein 15</fullName>
    </submittedName>
</protein>
<dbReference type="PANTHER" id="PTHR13318:SF261">
    <property type="entry name" value="F-BOX DOMAIN-CONTAINING PROTEIN"/>
    <property type="match status" value="1"/>
</dbReference>
<organism evidence="4 5">
    <name type="scientific">Acropora cervicornis</name>
    <name type="common">Staghorn coral</name>
    <dbReference type="NCBI Taxonomy" id="6130"/>
    <lineage>
        <taxon>Eukaryota</taxon>
        <taxon>Metazoa</taxon>
        <taxon>Cnidaria</taxon>
        <taxon>Anthozoa</taxon>
        <taxon>Hexacorallia</taxon>
        <taxon>Scleractinia</taxon>
        <taxon>Astrocoeniina</taxon>
        <taxon>Acroporidae</taxon>
        <taxon>Acropora</taxon>
    </lineage>
</organism>
<sequence>MAAANETIYPNFFNLPLEDVIFLHIFPHFTIPQLCHCRKVCKFFREACDSYFAWQKSLDCSQVSSRLSAKAFSLITQGNSSLRVLVLKNCKSWLDETLLVDILKRNTRLCELDLTACSSLTNLSLFTLAERNSSLKVLKVRECRWVSSDAIIQVSLCCIGLQRVDLSGCWEVTDACVSSLASCCKELETLLLNDCYSVSDNSIRIVANCCHKLSHLALKGCWRVSNAAVKMIGEYCPYLSILEVKDCRDISEASLARLRLRGVKIDVDKTKRLVLHAGLHGYAQQEDWRVPVVNLNI</sequence>
<dbReference type="Gene3D" id="3.80.10.10">
    <property type="entry name" value="Ribonuclease Inhibitor"/>
    <property type="match status" value="1"/>
</dbReference>
<accession>A0AAD9QFI5</accession>
<dbReference type="SUPFAM" id="SSF52047">
    <property type="entry name" value="RNI-like"/>
    <property type="match status" value="1"/>
</dbReference>
<gene>
    <name evidence="4" type="ORF">P5673_017335</name>
</gene>
<keyword evidence="5" id="KW-1185">Reference proteome</keyword>
<dbReference type="AlphaFoldDB" id="A0AAD9QFI5"/>
<dbReference type="InterPro" id="IPR032675">
    <property type="entry name" value="LRR_dom_sf"/>
</dbReference>
<evidence type="ECO:0000259" key="2">
    <source>
        <dbReference type="Pfam" id="PF12937"/>
    </source>
</evidence>
<dbReference type="Pfam" id="PF25372">
    <property type="entry name" value="DUF7885"/>
    <property type="match status" value="1"/>
</dbReference>
<dbReference type="InterPro" id="IPR001810">
    <property type="entry name" value="F-box_dom"/>
</dbReference>
<dbReference type="PANTHER" id="PTHR13318">
    <property type="entry name" value="PARTNER OF PAIRED, ISOFORM B-RELATED"/>
    <property type="match status" value="1"/>
</dbReference>
<dbReference type="Proteomes" id="UP001249851">
    <property type="component" value="Unassembled WGS sequence"/>
</dbReference>
<evidence type="ECO:0000313" key="5">
    <source>
        <dbReference type="Proteomes" id="UP001249851"/>
    </source>
</evidence>
<dbReference type="CDD" id="cd22126">
    <property type="entry name" value="F-box_FBXL15"/>
    <property type="match status" value="1"/>
</dbReference>
<name>A0AAD9QFI5_ACRCE</name>